<comment type="caution">
    <text evidence="2">The sequence shown here is derived from an EMBL/GenBank/DDBJ whole genome shotgun (WGS) entry which is preliminary data.</text>
</comment>
<evidence type="ECO:0000313" key="2">
    <source>
        <dbReference type="EMBL" id="KAK4823932.1"/>
    </source>
</evidence>
<gene>
    <name evidence="2" type="ORF">QYF61_008318</name>
</gene>
<name>A0AAN7NEZ2_MYCAM</name>
<proteinExistence type="predicted"/>
<organism evidence="2 3">
    <name type="scientific">Mycteria americana</name>
    <name type="common">Wood stork</name>
    <dbReference type="NCBI Taxonomy" id="33587"/>
    <lineage>
        <taxon>Eukaryota</taxon>
        <taxon>Metazoa</taxon>
        <taxon>Chordata</taxon>
        <taxon>Craniata</taxon>
        <taxon>Vertebrata</taxon>
        <taxon>Euteleostomi</taxon>
        <taxon>Archelosauria</taxon>
        <taxon>Archosauria</taxon>
        <taxon>Dinosauria</taxon>
        <taxon>Saurischia</taxon>
        <taxon>Theropoda</taxon>
        <taxon>Coelurosauria</taxon>
        <taxon>Aves</taxon>
        <taxon>Neognathae</taxon>
        <taxon>Neoaves</taxon>
        <taxon>Aequornithes</taxon>
        <taxon>Ciconiiformes</taxon>
        <taxon>Ciconiidae</taxon>
        <taxon>Mycteria</taxon>
    </lineage>
</organism>
<evidence type="ECO:0000313" key="3">
    <source>
        <dbReference type="Proteomes" id="UP001333110"/>
    </source>
</evidence>
<keyword evidence="3" id="KW-1185">Reference proteome</keyword>
<feature type="chain" id="PRO_5042826900" evidence="1">
    <location>
        <begin position="16"/>
        <end position="144"/>
    </location>
</feature>
<dbReference type="Proteomes" id="UP001333110">
    <property type="component" value="Unassembled WGS sequence"/>
</dbReference>
<sequence length="144" mass="16327">MLLVILHLTAPVLLCFDSVDKSSVTLAWNQFNEVDDYANKFLKKESLKKFWAPQFKKDVKVLECVQRRATKVVKGLEGMPYEEQLRTLGLSSLERRRLKGNLMALYSFLRRGSGEGGADLFSLVSSDRMHGDGSKLRQGTLYVP</sequence>
<dbReference type="EMBL" id="JAUNZN010000003">
    <property type="protein sequence ID" value="KAK4823932.1"/>
    <property type="molecule type" value="Genomic_DNA"/>
</dbReference>
<evidence type="ECO:0000256" key="1">
    <source>
        <dbReference type="SAM" id="SignalP"/>
    </source>
</evidence>
<accession>A0AAN7NEZ2</accession>
<reference evidence="2 3" key="1">
    <citation type="journal article" date="2023" name="J. Hered.">
        <title>Chromosome-level genome of the wood stork (Mycteria americana) provides insight into avian chromosome evolution.</title>
        <authorList>
            <person name="Flamio R. Jr."/>
            <person name="Ramstad K.M."/>
        </authorList>
    </citation>
    <scope>NUCLEOTIDE SEQUENCE [LARGE SCALE GENOMIC DNA]</scope>
    <source>
        <strain evidence="2">JAX WOST 10</strain>
    </source>
</reference>
<protein>
    <submittedName>
        <fullName evidence="2">Uncharacterized protein</fullName>
    </submittedName>
</protein>
<feature type="signal peptide" evidence="1">
    <location>
        <begin position="1"/>
        <end position="15"/>
    </location>
</feature>
<keyword evidence="1" id="KW-0732">Signal</keyword>
<dbReference type="AlphaFoldDB" id="A0AAN7NEZ2"/>